<organism evidence="1 2">
    <name type="scientific">Coemansia thaxteri</name>
    <dbReference type="NCBI Taxonomy" id="2663907"/>
    <lineage>
        <taxon>Eukaryota</taxon>
        <taxon>Fungi</taxon>
        <taxon>Fungi incertae sedis</taxon>
        <taxon>Zoopagomycota</taxon>
        <taxon>Kickxellomycotina</taxon>
        <taxon>Kickxellomycetes</taxon>
        <taxon>Kickxellales</taxon>
        <taxon>Kickxellaceae</taxon>
        <taxon>Coemansia</taxon>
    </lineage>
</organism>
<dbReference type="Proteomes" id="UP001150907">
    <property type="component" value="Unassembled WGS sequence"/>
</dbReference>
<evidence type="ECO:0000313" key="2">
    <source>
        <dbReference type="Proteomes" id="UP001150907"/>
    </source>
</evidence>
<sequence>MARAPPIQPRLRANIGGYSAETARYWIGSSARWGAFAGVAALFLLSQVPIIKQSVLQKTPVIGGYWKVEEAKK</sequence>
<dbReference type="PANTHER" id="PTHR28254">
    <property type="entry name" value="CYTOCHROME B-C1 COMPLEX SUBUNIT 10"/>
    <property type="match status" value="1"/>
</dbReference>
<name>A0A9W8BEV6_9FUNG</name>
<dbReference type="EMBL" id="JANBQF010001443">
    <property type="protein sequence ID" value="KAJ1997224.1"/>
    <property type="molecule type" value="Genomic_DNA"/>
</dbReference>
<dbReference type="AlphaFoldDB" id="A0A9W8BEV6"/>
<comment type="caution">
    <text evidence="1">The sequence shown here is derived from an EMBL/GenBank/DDBJ whole genome shotgun (WGS) entry which is preliminary data.</text>
</comment>
<dbReference type="PANTHER" id="PTHR28254:SF1">
    <property type="entry name" value="CYTOCHROME B-C1 COMPLEX SUBUNIT 10, MITOCHONDRIAL"/>
    <property type="match status" value="1"/>
</dbReference>
<dbReference type="GO" id="GO:0005739">
    <property type="term" value="C:mitochondrion"/>
    <property type="evidence" value="ECO:0007669"/>
    <property type="project" value="GOC"/>
</dbReference>
<gene>
    <name evidence="1" type="ORF">H4R26_005908</name>
</gene>
<dbReference type="OrthoDB" id="2391627at2759"/>
<keyword evidence="2" id="KW-1185">Reference proteome</keyword>
<reference evidence="1" key="1">
    <citation type="submission" date="2022-07" db="EMBL/GenBank/DDBJ databases">
        <title>Phylogenomic reconstructions and comparative analyses of Kickxellomycotina fungi.</title>
        <authorList>
            <person name="Reynolds N.K."/>
            <person name="Stajich J.E."/>
            <person name="Barry K."/>
            <person name="Grigoriev I.V."/>
            <person name="Crous P."/>
            <person name="Smith M.E."/>
        </authorList>
    </citation>
    <scope>NUCLEOTIDE SEQUENCE</scope>
    <source>
        <strain evidence="1">IMI 214461</strain>
    </source>
</reference>
<accession>A0A9W8BEV6</accession>
<dbReference type="GO" id="GO:0006122">
    <property type="term" value="P:mitochondrial electron transport, ubiquinol to cytochrome c"/>
    <property type="evidence" value="ECO:0007669"/>
    <property type="project" value="InterPro"/>
</dbReference>
<evidence type="ECO:0000313" key="1">
    <source>
        <dbReference type="EMBL" id="KAJ1997224.1"/>
    </source>
</evidence>
<dbReference type="Pfam" id="PF09796">
    <property type="entry name" value="QCR10"/>
    <property type="match status" value="1"/>
</dbReference>
<protein>
    <submittedName>
        <fullName evidence="1">Uncharacterized protein</fullName>
    </submittedName>
</protein>
<proteinExistence type="predicted"/>
<dbReference type="InterPro" id="IPR019182">
    <property type="entry name" value="Cytochrome_b-c1_su10_fun"/>
</dbReference>